<comment type="caution">
    <text evidence="2">The sequence shown here is derived from an EMBL/GenBank/DDBJ whole genome shotgun (WGS) entry which is preliminary data.</text>
</comment>
<name>A0ABQ9EGY5_TEGGR</name>
<keyword evidence="1" id="KW-0472">Membrane</keyword>
<keyword evidence="1" id="KW-0812">Transmembrane</keyword>
<gene>
    <name evidence="2" type="ORF">KUTeg_018147</name>
</gene>
<feature type="transmembrane region" description="Helical" evidence="1">
    <location>
        <begin position="34"/>
        <end position="52"/>
    </location>
</feature>
<organism evidence="2 3">
    <name type="scientific">Tegillarca granosa</name>
    <name type="common">Malaysian cockle</name>
    <name type="synonym">Anadara granosa</name>
    <dbReference type="NCBI Taxonomy" id="220873"/>
    <lineage>
        <taxon>Eukaryota</taxon>
        <taxon>Metazoa</taxon>
        <taxon>Spiralia</taxon>
        <taxon>Lophotrochozoa</taxon>
        <taxon>Mollusca</taxon>
        <taxon>Bivalvia</taxon>
        <taxon>Autobranchia</taxon>
        <taxon>Pteriomorphia</taxon>
        <taxon>Arcoida</taxon>
        <taxon>Arcoidea</taxon>
        <taxon>Arcidae</taxon>
        <taxon>Tegillarca</taxon>
    </lineage>
</organism>
<dbReference type="Proteomes" id="UP001217089">
    <property type="component" value="Unassembled WGS sequence"/>
</dbReference>
<keyword evidence="3" id="KW-1185">Reference proteome</keyword>
<protein>
    <submittedName>
        <fullName evidence="2">Uncharacterized protein</fullName>
    </submittedName>
</protein>
<sequence>MYLCFVKDFVVVCICCLNIPTFHCVTNKPHHYCILMLSVYFYHIIYTGIYVYRKHVVKLSAMINLYELSIRIL</sequence>
<proteinExistence type="predicted"/>
<evidence type="ECO:0000313" key="3">
    <source>
        <dbReference type="Proteomes" id="UP001217089"/>
    </source>
</evidence>
<reference evidence="2 3" key="1">
    <citation type="submission" date="2022-12" db="EMBL/GenBank/DDBJ databases">
        <title>Chromosome-level genome of Tegillarca granosa.</title>
        <authorList>
            <person name="Kim J."/>
        </authorList>
    </citation>
    <scope>NUCLEOTIDE SEQUENCE [LARGE SCALE GENOMIC DNA]</scope>
    <source>
        <strain evidence="2">Teg-2019</strain>
        <tissue evidence="2">Adductor muscle</tissue>
    </source>
</reference>
<evidence type="ECO:0000256" key="1">
    <source>
        <dbReference type="SAM" id="Phobius"/>
    </source>
</evidence>
<evidence type="ECO:0000313" key="2">
    <source>
        <dbReference type="EMBL" id="KAJ8304564.1"/>
    </source>
</evidence>
<accession>A0ABQ9EGY5</accession>
<keyword evidence="1" id="KW-1133">Transmembrane helix</keyword>
<dbReference type="EMBL" id="JARBDR010000903">
    <property type="protein sequence ID" value="KAJ8304564.1"/>
    <property type="molecule type" value="Genomic_DNA"/>
</dbReference>